<feature type="domain" description="ZNFX1" evidence="9">
    <location>
        <begin position="160"/>
        <end position="264"/>
    </location>
</feature>
<keyword evidence="5" id="KW-0067">ATP-binding</keyword>
<evidence type="ECO:0000313" key="10">
    <source>
        <dbReference type="EMBL" id="KAF2759162.1"/>
    </source>
</evidence>
<dbReference type="PANTHER" id="PTHR10887:SF341">
    <property type="entry name" value="NFX1-TYPE ZINC FINGER-CONTAINING PROTEIN 1"/>
    <property type="match status" value="1"/>
</dbReference>
<feature type="region of interest" description="Disordered" evidence="6">
    <location>
        <begin position="1345"/>
        <end position="1388"/>
    </location>
</feature>
<dbReference type="PANTHER" id="PTHR10887">
    <property type="entry name" value="DNA2/NAM7 HELICASE FAMILY"/>
    <property type="match status" value="1"/>
</dbReference>
<evidence type="ECO:0000256" key="2">
    <source>
        <dbReference type="ARBA" id="ARBA00022741"/>
    </source>
</evidence>
<evidence type="ECO:0000256" key="5">
    <source>
        <dbReference type="ARBA" id="ARBA00022840"/>
    </source>
</evidence>
<feature type="compositionally biased region" description="Basic residues" evidence="6">
    <location>
        <begin position="1"/>
        <end position="10"/>
    </location>
</feature>
<feature type="compositionally biased region" description="Low complexity" evidence="6">
    <location>
        <begin position="1206"/>
        <end position="1216"/>
    </location>
</feature>
<accession>A0A6A6W8I4</accession>
<dbReference type="GO" id="GO:0005694">
    <property type="term" value="C:chromosome"/>
    <property type="evidence" value="ECO:0007669"/>
    <property type="project" value="UniProtKB-ARBA"/>
</dbReference>
<dbReference type="Pfam" id="PF13087">
    <property type="entry name" value="AAA_12"/>
    <property type="match status" value="1"/>
</dbReference>
<dbReference type="InterPro" id="IPR027417">
    <property type="entry name" value="P-loop_NTPase"/>
</dbReference>
<feature type="compositionally biased region" description="Polar residues" evidence="6">
    <location>
        <begin position="1320"/>
        <end position="1333"/>
    </location>
</feature>
<dbReference type="InterPro" id="IPR041679">
    <property type="entry name" value="DNA2/NAM7-like_C"/>
</dbReference>
<reference evidence="10" key="1">
    <citation type="journal article" date="2020" name="Stud. Mycol.">
        <title>101 Dothideomycetes genomes: a test case for predicting lifestyles and emergence of pathogens.</title>
        <authorList>
            <person name="Haridas S."/>
            <person name="Albert R."/>
            <person name="Binder M."/>
            <person name="Bloem J."/>
            <person name="Labutti K."/>
            <person name="Salamov A."/>
            <person name="Andreopoulos B."/>
            <person name="Baker S."/>
            <person name="Barry K."/>
            <person name="Bills G."/>
            <person name="Bluhm B."/>
            <person name="Cannon C."/>
            <person name="Castanera R."/>
            <person name="Culley D."/>
            <person name="Daum C."/>
            <person name="Ezra D."/>
            <person name="Gonzalez J."/>
            <person name="Henrissat B."/>
            <person name="Kuo A."/>
            <person name="Liang C."/>
            <person name="Lipzen A."/>
            <person name="Lutzoni F."/>
            <person name="Magnuson J."/>
            <person name="Mondo S."/>
            <person name="Nolan M."/>
            <person name="Ohm R."/>
            <person name="Pangilinan J."/>
            <person name="Park H.-J."/>
            <person name="Ramirez L."/>
            <person name="Alfaro M."/>
            <person name="Sun H."/>
            <person name="Tritt A."/>
            <person name="Yoshinaga Y."/>
            <person name="Zwiers L.-H."/>
            <person name="Turgeon B."/>
            <person name="Goodwin S."/>
            <person name="Spatafora J."/>
            <person name="Crous P."/>
            <person name="Grigoriev I."/>
        </authorList>
    </citation>
    <scope>NUCLEOTIDE SEQUENCE</scope>
    <source>
        <strain evidence="10">CBS 121739</strain>
    </source>
</reference>
<dbReference type="GeneID" id="54486481"/>
<gene>
    <name evidence="10" type="ORF">EJ05DRAFT_485224</name>
</gene>
<dbReference type="FunFam" id="3.40.50.300:FF:000326">
    <property type="entry name" value="P-loop containing nucleoside triphosphate hydrolase"/>
    <property type="match status" value="1"/>
</dbReference>
<evidence type="ECO:0000259" key="7">
    <source>
        <dbReference type="Pfam" id="PF13086"/>
    </source>
</evidence>
<organism evidence="10 11">
    <name type="scientific">Pseudovirgaria hyperparasitica</name>
    <dbReference type="NCBI Taxonomy" id="470096"/>
    <lineage>
        <taxon>Eukaryota</taxon>
        <taxon>Fungi</taxon>
        <taxon>Dikarya</taxon>
        <taxon>Ascomycota</taxon>
        <taxon>Pezizomycotina</taxon>
        <taxon>Dothideomycetes</taxon>
        <taxon>Dothideomycetes incertae sedis</taxon>
        <taxon>Acrospermales</taxon>
        <taxon>Acrospermaceae</taxon>
        <taxon>Pseudovirgaria</taxon>
    </lineage>
</organism>
<dbReference type="InterPro" id="IPR045055">
    <property type="entry name" value="DNA2/NAM7-like"/>
</dbReference>
<evidence type="ECO:0000259" key="9">
    <source>
        <dbReference type="Pfam" id="PF25396"/>
    </source>
</evidence>
<keyword evidence="11" id="KW-1185">Reference proteome</keyword>
<dbReference type="OrthoDB" id="409395at2759"/>
<evidence type="ECO:0000256" key="6">
    <source>
        <dbReference type="SAM" id="MobiDB-lite"/>
    </source>
</evidence>
<dbReference type="CDD" id="cd06008">
    <property type="entry name" value="NF-X1-zinc-finger"/>
    <property type="match status" value="1"/>
</dbReference>
<evidence type="ECO:0000259" key="8">
    <source>
        <dbReference type="Pfam" id="PF13087"/>
    </source>
</evidence>
<evidence type="ECO:0000256" key="4">
    <source>
        <dbReference type="ARBA" id="ARBA00022806"/>
    </source>
</evidence>
<dbReference type="CDD" id="cd18808">
    <property type="entry name" value="SF1_C_Upf1"/>
    <property type="match status" value="1"/>
</dbReference>
<protein>
    <recommendedName>
        <fullName evidence="12">P-loop containing nucleoside triphosphate hydrolase protein</fullName>
    </recommendedName>
</protein>
<keyword evidence="3" id="KW-0378">Hydrolase</keyword>
<dbReference type="GO" id="GO:0016787">
    <property type="term" value="F:hydrolase activity"/>
    <property type="evidence" value="ECO:0007669"/>
    <property type="project" value="UniProtKB-KW"/>
</dbReference>
<keyword evidence="4" id="KW-0347">Helicase</keyword>
<dbReference type="Pfam" id="PF13086">
    <property type="entry name" value="AAA_11"/>
    <property type="match status" value="1"/>
</dbReference>
<proteinExistence type="inferred from homology"/>
<sequence length="1388" mass="156306">MALHGKKARYHASSESPQHPHELNATLPERFRHPNESSSDVHTQYPRARGGRHLTTVHDYFKAAAAPCDSSDRWYHRPEIPSSGEICPFLGSEIIDNNELPKNLIKGPWPSKDAYLEAQYRLVREDSTRALCDAVEALHRNPNGLEADFADSRFGIGTGIGIYEKVTPVAFTTAPARGVAVRVVFSLRRVGKKIRWEQSKRLISGTLVALSPAADCFRSRCVMAVVAARPLDLLGEYPPAVDLFFPNDEEMCLDSNEDMIMVENRAAYFESDRHTMVSLQKLMKEPFPLSEHIVDVQQEVEPPQYFCDNPRLNLGAFVSDSFADRDRFQHIDVLKSWPNEIVFSGMDASQQSALHRILTKRVAIIQGPPGTGKTYVSVMALRIMMGHSRAGDPPIVVACQTNHALDQILSKVADFAPDSFIRLGGRSKGGDVIKRRTLFEVRKQNGGGAGVPLWLRKDMRNIEIKMQEALSVLKPPEGPDEAAEPFPLDKLRELDIISQDQYQSLLEDDPKYNHTKDTGEGSRLLVWAGSQLRQITPATDRIDEAVLPFEEVDLEEEEVEEREAEFQAKDDERDIEALKGHTQYITNNWAADSFEDFTDEQVEALLAKHKNLWSIKKRFRGTVFEYFQRRGKERVLAGFRSLATEYRKMVQSRKAYSWQSDAELLKAVKIIGVTTTGLSKYRPMLTASHPQIVLIEEAAETLEAPVTAGCFESVQHLILVGDHKQLRPHCNLKKLEKDDYNFNISLFERLVENKVDFTTLRMQRRMIPEIRQILDPIYGKNFIIDDPGLSDSEIRPPVPGMGDCSLYFYTHEYEESRDDLSSCQNVFEADMIYAFCRYLIMNGTPVERITCLTFYNAQRKLLQAKLKEYLGRDSTNVVTVDSYQGEENDIIILSLVRNNGRGSIGFLEVENRVCVALSRARRGLYIFGNGELLAGESRLWSQVIDILFRRKYTSGATKTRRRIGYHVTLQCVKHDNKTFIEEYNDWEGVDGGCRCKCREKRSCGHPCQLHCHAFPCDDIVCVIECSTLLPCGHTLIQPCGAILVCQDCPPAGTEFNSPPKKRLPRTEKIAKASESTLASSETSDPLKWQGYARRQAKQEDAELERNATEFRRQNHVSLADIEIRNQHGSLVERSSLSKDQEATFNISSTPLRSKEVHTWKHKATSQDTSYRLGDNPFPFAGPSAASSIPTTKLPRSVHDLSETSRRAAYSSTSRNAGYPRAMTALSPQGRSRPEIVHTRDDPWDRPTEIDYNDNFPAMGTRGTEFNIQIAPGQQQPSRCATAEVSAPVAAGTPRVFNSQTDSKNKKNKGKPKRVPHVLSSLHSNPTHDAGTHSAQSQLLYAFPDRDTRAPPVDEPLLNPCDDDEPIPTQAEPWSCTDGPKMGKLIDID</sequence>
<dbReference type="Pfam" id="PF25396">
    <property type="entry name" value="ZNFX1"/>
    <property type="match status" value="1"/>
</dbReference>
<dbReference type="RefSeq" id="XP_033601613.1">
    <property type="nucleotide sequence ID" value="XM_033745427.1"/>
</dbReference>
<feature type="compositionally biased region" description="Basic and acidic residues" evidence="6">
    <location>
        <begin position="1231"/>
        <end position="1247"/>
    </location>
</feature>
<dbReference type="Proteomes" id="UP000799437">
    <property type="component" value="Unassembled WGS sequence"/>
</dbReference>
<feature type="domain" description="DNA2/NAM7 helicase helicase" evidence="7">
    <location>
        <begin position="346"/>
        <end position="728"/>
    </location>
</feature>
<dbReference type="InterPro" id="IPR041677">
    <property type="entry name" value="DNA2/NAM7_AAA_11"/>
</dbReference>
<dbReference type="SUPFAM" id="SSF52540">
    <property type="entry name" value="P-loop containing nucleoside triphosphate hydrolases"/>
    <property type="match status" value="1"/>
</dbReference>
<dbReference type="EMBL" id="ML996570">
    <property type="protein sequence ID" value="KAF2759162.1"/>
    <property type="molecule type" value="Genomic_DNA"/>
</dbReference>
<dbReference type="GO" id="GO:0004386">
    <property type="term" value="F:helicase activity"/>
    <property type="evidence" value="ECO:0007669"/>
    <property type="project" value="UniProtKB-KW"/>
</dbReference>
<feature type="region of interest" description="Disordered" evidence="6">
    <location>
        <begin position="1290"/>
        <end position="1333"/>
    </location>
</feature>
<feature type="region of interest" description="Disordered" evidence="6">
    <location>
        <begin position="1"/>
        <end position="22"/>
    </location>
</feature>
<name>A0A6A6W8I4_9PEZI</name>
<evidence type="ECO:0000313" key="11">
    <source>
        <dbReference type="Proteomes" id="UP000799437"/>
    </source>
</evidence>
<dbReference type="InterPro" id="IPR047187">
    <property type="entry name" value="SF1_C_Upf1"/>
</dbReference>
<keyword evidence="2" id="KW-0547">Nucleotide-binding</keyword>
<evidence type="ECO:0008006" key="12">
    <source>
        <dbReference type="Google" id="ProtNLM"/>
    </source>
</evidence>
<feature type="domain" description="DNA2/NAM7 helicase-like C-terminal" evidence="8">
    <location>
        <begin position="743"/>
        <end position="930"/>
    </location>
</feature>
<feature type="compositionally biased region" description="Basic residues" evidence="6">
    <location>
        <begin position="1305"/>
        <end position="1315"/>
    </location>
</feature>
<feature type="region of interest" description="Disordered" evidence="6">
    <location>
        <begin position="1185"/>
        <end position="1247"/>
    </location>
</feature>
<feature type="compositionally biased region" description="Basic and acidic residues" evidence="6">
    <location>
        <begin position="1196"/>
        <end position="1205"/>
    </location>
</feature>
<dbReference type="GO" id="GO:0005524">
    <property type="term" value="F:ATP binding"/>
    <property type="evidence" value="ECO:0007669"/>
    <property type="project" value="UniProtKB-KW"/>
</dbReference>
<evidence type="ECO:0000256" key="3">
    <source>
        <dbReference type="ARBA" id="ARBA00022801"/>
    </source>
</evidence>
<evidence type="ECO:0000256" key="1">
    <source>
        <dbReference type="ARBA" id="ARBA00007913"/>
    </source>
</evidence>
<dbReference type="GO" id="GO:0031380">
    <property type="term" value="C:nuclear RNA-directed RNA polymerase complex"/>
    <property type="evidence" value="ECO:0007669"/>
    <property type="project" value="TreeGrafter"/>
</dbReference>
<dbReference type="GO" id="GO:0031048">
    <property type="term" value="P:regulatory ncRNA-mediated heterochromatin formation"/>
    <property type="evidence" value="ECO:0007669"/>
    <property type="project" value="TreeGrafter"/>
</dbReference>
<comment type="similarity">
    <text evidence="1">Belongs to the DNA2/NAM7 helicase family.</text>
</comment>
<dbReference type="InterPro" id="IPR057373">
    <property type="entry name" value="ZNFX1"/>
</dbReference>
<dbReference type="Gene3D" id="3.40.50.300">
    <property type="entry name" value="P-loop containing nucleotide triphosphate hydrolases"/>
    <property type="match status" value="2"/>
</dbReference>